<sequence length="224" mass="26026">MDMNVRLWNNVTNEAETRYLKSCFLECTRACDIQESFEEATSDLEFEEECLPVEMDDPHVNWKLFNELLSKNPNLLETASCGLHVERGAYKDAANATEWEVIQYGKYLHYLSENYPARRSIYTEYSGSEVFPKKCCSIRWLENIPVIDRAIEIDTSVKKYVRGIMTAKTEPKCESCTVVRKFCTDPLLLPKLVYFKFLASDVEPFLREFQSDDPKVLFLHTVLA</sequence>
<evidence type="ECO:0000313" key="1">
    <source>
        <dbReference type="EMBL" id="KAJ8677913.1"/>
    </source>
</evidence>
<gene>
    <name evidence="1" type="ORF">QAD02_013700</name>
</gene>
<organism evidence="1 2">
    <name type="scientific">Eretmocerus hayati</name>
    <dbReference type="NCBI Taxonomy" id="131215"/>
    <lineage>
        <taxon>Eukaryota</taxon>
        <taxon>Metazoa</taxon>
        <taxon>Ecdysozoa</taxon>
        <taxon>Arthropoda</taxon>
        <taxon>Hexapoda</taxon>
        <taxon>Insecta</taxon>
        <taxon>Pterygota</taxon>
        <taxon>Neoptera</taxon>
        <taxon>Endopterygota</taxon>
        <taxon>Hymenoptera</taxon>
        <taxon>Apocrita</taxon>
        <taxon>Proctotrupomorpha</taxon>
        <taxon>Chalcidoidea</taxon>
        <taxon>Aphelinidae</taxon>
        <taxon>Aphelininae</taxon>
        <taxon>Eretmocerus</taxon>
    </lineage>
</organism>
<protein>
    <submittedName>
        <fullName evidence="1">Uncharacterized protein</fullName>
    </submittedName>
</protein>
<reference evidence="1" key="1">
    <citation type="submission" date="2023-04" db="EMBL/GenBank/DDBJ databases">
        <title>A chromosome-level genome assembly of the parasitoid wasp Eretmocerus hayati.</title>
        <authorList>
            <person name="Zhong Y."/>
            <person name="Liu S."/>
            <person name="Liu Y."/>
        </authorList>
    </citation>
    <scope>NUCLEOTIDE SEQUENCE</scope>
    <source>
        <strain evidence="1">ZJU_SS_LIU_2023</strain>
    </source>
</reference>
<proteinExistence type="predicted"/>
<evidence type="ECO:0000313" key="2">
    <source>
        <dbReference type="Proteomes" id="UP001239111"/>
    </source>
</evidence>
<keyword evidence="2" id="KW-1185">Reference proteome</keyword>
<dbReference type="Proteomes" id="UP001239111">
    <property type="component" value="Chromosome 2"/>
</dbReference>
<dbReference type="EMBL" id="CM056742">
    <property type="protein sequence ID" value="KAJ8677913.1"/>
    <property type="molecule type" value="Genomic_DNA"/>
</dbReference>
<comment type="caution">
    <text evidence="1">The sequence shown here is derived from an EMBL/GenBank/DDBJ whole genome shotgun (WGS) entry which is preliminary data.</text>
</comment>
<name>A0ACC2P483_9HYME</name>
<accession>A0ACC2P483</accession>